<accession>A0A9I9CYD0</accession>
<proteinExistence type="predicted"/>
<feature type="compositionally biased region" description="Basic and acidic residues" evidence="1">
    <location>
        <begin position="1"/>
        <end position="28"/>
    </location>
</feature>
<dbReference type="Gramene" id="MELO3C010399.2.1">
    <property type="protein sequence ID" value="MELO3C010399.2.1"/>
    <property type="gene ID" value="MELO3C010399.2"/>
</dbReference>
<dbReference type="EnsemblPlants" id="MELO3C010399.2.1">
    <property type="protein sequence ID" value="MELO3C010399.2.1"/>
    <property type="gene ID" value="MELO3C010399.2"/>
</dbReference>
<feature type="region of interest" description="Disordered" evidence="1">
    <location>
        <begin position="1"/>
        <end position="63"/>
    </location>
</feature>
<organism evidence="2">
    <name type="scientific">Cucumis melo</name>
    <name type="common">Muskmelon</name>
    <dbReference type="NCBI Taxonomy" id="3656"/>
    <lineage>
        <taxon>Eukaryota</taxon>
        <taxon>Viridiplantae</taxon>
        <taxon>Streptophyta</taxon>
        <taxon>Embryophyta</taxon>
        <taxon>Tracheophyta</taxon>
        <taxon>Spermatophyta</taxon>
        <taxon>Magnoliopsida</taxon>
        <taxon>eudicotyledons</taxon>
        <taxon>Gunneridae</taxon>
        <taxon>Pentapetalae</taxon>
        <taxon>rosids</taxon>
        <taxon>fabids</taxon>
        <taxon>Cucurbitales</taxon>
        <taxon>Cucurbitaceae</taxon>
        <taxon>Benincaseae</taxon>
        <taxon>Cucumis</taxon>
    </lineage>
</organism>
<evidence type="ECO:0000256" key="1">
    <source>
        <dbReference type="SAM" id="MobiDB-lite"/>
    </source>
</evidence>
<protein>
    <submittedName>
        <fullName evidence="2">Uncharacterized protein</fullName>
    </submittedName>
</protein>
<dbReference type="AlphaFoldDB" id="A0A9I9CYD0"/>
<sequence length="63" mass="7421">MMKDRGALQYHRTEELSLQEEPTKEGSRRSTRRQKTANGNDARKLASELDKLEDDNRRRMQGM</sequence>
<name>A0A9I9CYD0_CUCME</name>
<reference evidence="2" key="1">
    <citation type="submission" date="2023-03" db="UniProtKB">
        <authorList>
            <consortium name="EnsemblPlants"/>
        </authorList>
    </citation>
    <scope>IDENTIFICATION</scope>
</reference>
<evidence type="ECO:0000313" key="2">
    <source>
        <dbReference type="EnsemblPlants" id="MELO3C010399.2.1"/>
    </source>
</evidence>
<feature type="compositionally biased region" description="Basic and acidic residues" evidence="1">
    <location>
        <begin position="41"/>
        <end position="63"/>
    </location>
</feature>